<feature type="compositionally biased region" description="Basic and acidic residues" evidence="1">
    <location>
        <begin position="125"/>
        <end position="136"/>
    </location>
</feature>
<organism evidence="3 5">
    <name type="scientific">Peronospora farinosa</name>
    <dbReference type="NCBI Taxonomy" id="134698"/>
    <lineage>
        <taxon>Eukaryota</taxon>
        <taxon>Sar</taxon>
        <taxon>Stramenopiles</taxon>
        <taxon>Oomycota</taxon>
        <taxon>Peronosporomycetes</taxon>
        <taxon>Peronosporales</taxon>
        <taxon>Peronosporaceae</taxon>
        <taxon>Peronospora</taxon>
    </lineage>
</organism>
<feature type="region of interest" description="Disordered" evidence="1">
    <location>
        <begin position="1"/>
        <end position="30"/>
    </location>
</feature>
<protein>
    <submittedName>
        <fullName evidence="3">Uncharacterized protein</fullName>
    </submittedName>
</protein>
<feature type="compositionally biased region" description="Basic residues" evidence="1">
    <location>
        <begin position="89"/>
        <end position="99"/>
    </location>
</feature>
<accession>A0AAV0U521</accession>
<feature type="compositionally biased region" description="Polar residues" evidence="1">
    <location>
        <begin position="1"/>
        <end position="10"/>
    </location>
</feature>
<evidence type="ECO:0000313" key="4">
    <source>
        <dbReference type="Proteomes" id="UP001157938"/>
    </source>
</evidence>
<dbReference type="AlphaFoldDB" id="A0AAV0U521"/>
<feature type="compositionally biased region" description="Basic and acidic residues" evidence="1">
    <location>
        <begin position="100"/>
        <end position="109"/>
    </location>
</feature>
<evidence type="ECO:0000256" key="1">
    <source>
        <dbReference type="SAM" id="MobiDB-lite"/>
    </source>
</evidence>
<proteinExistence type="predicted"/>
<dbReference type="EMBL" id="CAKLBC010001192">
    <property type="protein sequence ID" value="CAH0489894.1"/>
    <property type="molecule type" value="Genomic_DNA"/>
</dbReference>
<keyword evidence="4" id="KW-1185">Reference proteome</keyword>
<comment type="caution">
    <text evidence="3">The sequence shown here is derived from an EMBL/GenBank/DDBJ whole genome shotgun (WGS) entry which is preliminary data.</text>
</comment>
<dbReference type="EMBL" id="CANTFK010000877">
    <property type="protein sequence ID" value="CAI5732077.1"/>
    <property type="molecule type" value="Genomic_DNA"/>
</dbReference>
<name>A0AAV0U521_9STRA</name>
<feature type="region of interest" description="Disordered" evidence="1">
    <location>
        <begin position="83"/>
        <end position="150"/>
    </location>
</feature>
<sequence length="287" mass="33017">MSWQQETVSEITFDHNERPLGPEKDKTAEDSSILRYIKTLTNHQMNAKQQRMDRYLQQVKHVQSAEDFSVRLSKSPQYPLVTRNQHQQLQKRSKTKVKSKRNDRVRNDQQHVAAATNHSCSRSKRPNDNNHEDRQTKKPKKSNQQTKQTTIIGSLERFRLHGAWSQKAAGNHCEDGSKMPPDVTGNKPVQSVQIQDLTRMPQTLSSKFSTMRTDLDRRSVQELRPLLVKAHAGSVPPQDPCSNFAQPINFLSPEEAQPRNLDCVFPQQEAFIPTYDPLTSVMESIYF</sequence>
<reference evidence="3" key="2">
    <citation type="submission" date="2022-12" db="EMBL/GenBank/DDBJ databases">
        <authorList>
            <person name="Webb A."/>
        </authorList>
    </citation>
    <scope>NUCLEOTIDE SEQUENCE</scope>
    <source>
        <strain evidence="3">Pf2</strain>
    </source>
</reference>
<evidence type="ECO:0000313" key="5">
    <source>
        <dbReference type="Proteomes" id="UP001159659"/>
    </source>
</evidence>
<dbReference type="Proteomes" id="UP001157938">
    <property type="component" value="Unassembled WGS sequence"/>
</dbReference>
<feature type="compositionally biased region" description="Basic and acidic residues" evidence="1">
    <location>
        <begin position="12"/>
        <end position="29"/>
    </location>
</feature>
<evidence type="ECO:0000313" key="2">
    <source>
        <dbReference type="EMBL" id="CAH0489894.1"/>
    </source>
</evidence>
<evidence type="ECO:0000313" key="3">
    <source>
        <dbReference type="EMBL" id="CAI5732077.1"/>
    </source>
</evidence>
<reference evidence="2 4" key="1">
    <citation type="submission" date="2021-11" db="EMBL/GenBank/DDBJ databases">
        <authorList>
            <person name="Islam A."/>
            <person name="Islam S."/>
            <person name="Flora M.S."/>
            <person name="Rahman M."/>
            <person name="Ziaur R.M."/>
            <person name="Epstein J.H."/>
            <person name="Hassan M."/>
            <person name="Klassen M."/>
            <person name="Woodard K."/>
            <person name="Webb A."/>
            <person name="Webby R.J."/>
            <person name="El Zowalaty M.E."/>
        </authorList>
    </citation>
    <scope>NUCLEOTIDE SEQUENCE [LARGE SCALE GENOMIC DNA]</scope>
    <source>
        <strain evidence="2">Pf1</strain>
    </source>
</reference>
<gene>
    <name evidence="2" type="ORF">PFR001_LOCUS5270</name>
    <name evidence="3" type="ORF">PFR002_LOCUS6774</name>
</gene>
<dbReference type="Proteomes" id="UP001159659">
    <property type="component" value="Unassembled WGS sequence"/>
</dbReference>